<dbReference type="SUPFAM" id="SSF51395">
    <property type="entry name" value="FMN-linked oxidoreductases"/>
    <property type="match status" value="1"/>
</dbReference>
<dbReference type="GO" id="GO:0003959">
    <property type="term" value="F:NADPH dehydrogenase activity"/>
    <property type="evidence" value="ECO:0007669"/>
    <property type="project" value="InterPro"/>
</dbReference>
<sequence>MRKLVEFAHSQGQKIGIQLTHGGRKASMVTPWLNVNATATQERRVAGAQGAHEGEDPRDQDRVRRAAKRAVRIGFDVVEIHNAHGYLLHEFVSPVSNKRTDEYGGSFENRTRLTLEITDAIRQTIPPEMPLFLRISASD</sequence>
<evidence type="ECO:0000256" key="5">
    <source>
        <dbReference type="ARBA" id="ARBA00023002"/>
    </source>
</evidence>
<dbReference type="Proteomes" id="UP000298061">
    <property type="component" value="Unassembled WGS sequence"/>
</dbReference>
<dbReference type="PANTHER" id="PTHR43303">
    <property type="entry name" value="NADPH DEHYDROGENASE C23G7.10C-RELATED"/>
    <property type="match status" value="1"/>
</dbReference>
<evidence type="ECO:0000256" key="1">
    <source>
        <dbReference type="ARBA" id="ARBA00001917"/>
    </source>
</evidence>
<proteinExistence type="predicted"/>
<evidence type="ECO:0000256" key="2">
    <source>
        <dbReference type="ARBA" id="ARBA00022630"/>
    </source>
</evidence>
<dbReference type="Gene3D" id="3.20.20.70">
    <property type="entry name" value="Aldolase class I"/>
    <property type="match status" value="1"/>
</dbReference>
<dbReference type="InterPro" id="IPR044152">
    <property type="entry name" value="YqjM-like"/>
</dbReference>
<evidence type="ECO:0000313" key="9">
    <source>
        <dbReference type="Proteomes" id="UP000298061"/>
    </source>
</evidence>
<evidence type="ECO:0000256" key="4">
    <source>
        <dbReference type="ARBA" id="ARBA00022857"/>
    </source>
</evidence>
<keyword evidence="4" id="KW-0521">NADP</keyword>
<comment type="cofactor">
    <cofactor evidence="1">
        <name>FMN</name>
        <dbReference type="ChEBI" id="CHEBI:58210"/>
    </cofactor>
</comment>
<evidence type="ECO:0000256" key="3">
    <source>
        <dbReference type="ARBA" id="ARBA00022643"/>
    </source>
</evidence>
<comment type="caution">
    <text evidence="8">The sequence shown here is derived from an EMBL/GenBank/DDBJ whole genome shotgun (WGS) entry which is preliminary data.</text>
</comment>
<evidence type="ECO:0000259" key="7">
    <source>
        <dbReference type="Pfam" id="PF00724"/>
    </source>
</evidence>
<dbReference type="InterPro" id="IPR013785">
    <property type="entry name" value="Aldolase_TIM"/>
</dbReference>
<dbReference type="PANTHER" id="PTHR43303:SF4">
    <property type="entry name" value="NADPH DEHYDROGENASE C23G7.10C-RELATED"/>
    <property type="match status" value="1"/>
</dbReference>
<reference evidence="8 9" key="1">
    <citation type="submission" date="2019-02" db="EMBL/GenBank/DDBJ databases">
        <title>Genome sequencing of the rare red list fungi Hericium alpestre (H. flagellum).</title>
        <authorList>
            <person name="Buettner E."/>
            <person name="Kellner H."/>
        </authorList>
    </citation>
    <scope>NUCLEOTIDE SEQUENCE [LARGE SCALE GENOMIC DNA]</scope>
    <source>
        <strain evidence="8 9">DSM 108284</strain>
    </source>
</reference>
<evidence type="ECO:0000313" key="8">
    <source>
        <dbReference type="EMBL" id="TFY80673.1"/>
    </source>
</evidence>
<organism evidence="8 9">
    <name type="scientific">Hericium alpestre</name>
    <dbReference type="NCBI Taxonomy" id="135208"/>
    <lineage>
        <taxon>Eukaryota</taxon>
        <taxon>Fungi</taxon>
        <taxon>Dikarya</taxon>
        <taxon>Basidiomycota</taxon>
        <taxon>Agaricomycotina</taxon>
        <taxon>Agaricomycetes</taxon>
        <taxon>Russulales</taxon>
        <taxon>Hericiaceae</taxon>
        <taxon>Hericium</taxon>
    </lineage>
</organism>
<feature type="compositionally biased region" description="Basic and acidic residues" evidence="6">
    <location>
        <begin position="52"/>
        <end position="64"/>
    </location>
</feature>
<dbReference type="Pfam" id="PF00724">
    <property type="entry name" value="Oxidored_FMN"/>
    <property type="match status" value="1"/>
</dbReference>
<feature type="region of interest" description="Disordered" evidence="6">
    <location>
        <begin position="43"/>
        <end position="65"/>
    </location>
</feature>
<dbReference type="STRING" id="135208.A0A4Z0A2Y6"/>
<dbReference type="GO" id="GO:0010181">
    <property type="term" value="F:FMN binding"/>
    <property type="evidence" value="ECO:0007669"/>
    <property type="project" value="InterPro"/>
</dbReference>
<feature type="non-terminal residue" evidence="8">
    <location>
        <position position="139"/>
    </location>
</feature>
<keyword evidence="9" id="KW-1185">Reference proteome</keyword>
<accession>A0A4Z0A2Y6</accession>
<keyword evidence="3" id="KW-0288">FMN</keyword>
<dbReference type="InterPro" id="IPR001155">
    <property type="entry name" value="OxRdtase_FMN_N"/>
</dbReference>
<dbReference type="OrthoDB" id="1663137at2759"/>
<gene>
    <name evidence="8" type="ORF">EWM64_g3337</name>
</gene>
<evidence type="ECO:0000256" key="6">
    <source>
        <dbReference type="SAM" id="MobiDB-lite"/>
    </source>
</evidence>
<keyword evidence="5" id="KW-0560">Oxidoreductase</keyword>
<dbReference type="GO" id="GO:0050661">
    <property type="term" value="F:NADP binding"/>
    <property type="evidence" value="ECO:0007669"/>
    <property type="project" value="InterPro"/>
</dbReference>
<dbReference type="AlphaFoldDB" id="A0A4Z0A2Y6"/>
<feature type="domain" description="NADH:flavin oxidoreductase/NADH oxidase N-terminal" evidence="7">
    <location>
        <begin position="2"/>
        <end position="139"/>
    </location>
</feature>
<protein>
    <recommendedName>
        <fullName evidence="7">NADH:flavin oxidoreductase/NADH oxidase N-terminal domain-containing protein</fullName>
    </recommendedName>
</protein>
<dbReference type="EMBL" id="SFCI01000306">
    <property type="protein sequence ID" value="TFY80673.1"/>
    <property type="molecule type" value="Genomic_DNA"/>
</dbReference>
<keyword evidence="2" id="KW-0285">Flavoprotein</keyword>
<name>A0A4Z0A2Y6_9AGAM</name>